<accession>A0A4Y2FVK0</accession>
<dbReference type="EMBL" id="BGPR01001103">
    <property type="protein sequence ID" value="GBM45550.1"/>
    <property type="molecule type" value="Genomic_DNA"/>
</dbReference>
<comment type="caution">
    <text evidence="1">The sequence shown here is derived from an EMBL/GenBank/DDBJ whole genome shotgun (WGS) entry which is preliminary data.</text>
</comment>
<name>A0A4Y2FVK0_ARAVE</name>
<protein>
    <submittedName>
        <fullName evidence="1">Uncharacterized protein</fullName>
    </submittedName>
</protein>
<keyword evidence="2" id="KW-1185">Reference proteome</keyword>
<evidence type="ECO:0000313" key="2">
    <source>
        <dbReference type="Proteomes" id="UP000499080"/>
    </source>
</evidence>
<reference evidence="1 2" key="1">
    <citation type="journal article" date="2019" name="Sci. Rep.">
        <title>Orb-weaving spider Araneus ventricosus genome elucidates the spidroin gene catalogue.</title>
        <authorList>
            <person name="Kono N."/>
            <person name="Nakamura H."/>
            <person name="Ohtoshi R."/>
            <person name="Moran D.A.P."/>
            <person name="Shinohara A."/>
            <person name="Yoshida Y."/>
            <person name="Fujiwara M."/>
            <person name="Mori M."/>
            <person name="Tomita M."/>
            <person name="Arakawa K."/>
        </authorList>
    </citation>
    <scope>NUCLEOTIDE SEQUENCE [LARGE SCALE GENOMIC DNA]</scope>
</reference>
<proteinExistence type="predicted"/>
<dbReference type="AlphaFoldDB" id="A0A4Y2FVK0"/>
<gene>
    <name evidence="1" type="ORF">AVEN_152586_1</name>
</gene>
<dbReference type="Proteomes" id="UP000499080">
    <property type="component" value="Unassembled WGS sequence"/>
</dbReference>
<sequence length="93" mass="11169">MTMSMTNQEWFEMSYWWKNCNEDAVFSPKTRNTRYELFSSTVDALSVRKHHGNWLRTLKRENFSADETALRITLESPRFKNVPFVSSTRKKNR</sequence>
<evidence type="ECO:0000313" key="1">
    <source>
        <dbReference type="EMBL" id="GBM45550.1"/>
    </source>
</evidence>
<organism evidence="1 2">
    <name type="scientific">Araneus ventricosus</name>
    <name type="common">Orbweaver spider</name>
    <name type="synonym">Epeira ventricosa</name>
    <dbReference type="NCBI Taxonomy" id="182803"/>
    <lineage>
        <taxon>Eukaryota</taxon>
        <taxon>Metazoa</taxon>
        <taxon>Ecdysozoa</taxon>
        <taxon>Arthropoda</taxon>
        <taxon>Chelicerata</taxon>
        <taxon>Arachnida</taxon>
        <taxon>Araneae</taxon>
        <taxon>Araneomorphae</taxon>
        <taxon>Entelegynae</taxon>
        <taxon>Araneoidea</taxon>
        <taxon>Araneidae</taxon>
        <taxon>Araneus</taxon>
    </lineage>
</organism>